<reference evidence="11" key="1">
    <citation type="submission" date="2025-08" db="UniProtKB">
        <authorList>
            <consortium name="RefSeq"/>
        </authorList>
    </citation>
    <scope>IDENTIFICATION</scope>
    <source>
        <tissue evidence="11">Silk gland</tissue>
    </source>
</reference>
<dbReference type="Gene3D" id="2.40.160.110">
    <property type="match status" value="1"/>
</dbReference>
<dbReference type="KEGG" id="bman:114247066"/>
<gene>
    <name evidence="11" type="primary">LOC114247066</name>
</gene>
<keyword evidence="7" id="KW-0732">Signal</keyword>
<sequence>MAFCRLLFPLLVLSVASASTVPVFLWGDLSSSSGNSLKSNPLSTVSAQGFSEILNNELKDDPYVIVFLEETLSVEDFSRKNNEGDISIPYLYDNLSDALYLPSVEDASRVLEEVAKGAVHVKLTQNGLSAAIEDKNNRFMFIALKDAMEGESRYDLLRRHSNFMEDQISKLEKKGDVIAVYTARNPSWTIPDTHSRVRRQANSSVTNGPDYSLDGLRLYLTGVTLDHSNASMTFTNYAGGSSEYNTTTGVLNGTLNFDQGSLTLNFHRAAGYWFFDTVHFVQTNPAVDEILYATDDLNALLDFSYRCKQSVSFKSINQTQEYKVSFIDIKVQPFFGPTNASTPFGDSFNCVGFFSAPIWSGLFVVFILLSITFYGIMTMMDIKTMDRFDDPKGKTITINAGE</sequence>
<accession>A0A6J2K5Y8</accession>
<dbReference type="OrthoDB" id="19852at2759"/>
<dbReference type="Pfam" id="PF05827">
    <property type="entry name" value="VAS1_LD"/>
    <property type="match status" value="1"/>
</dbReference>
<dbReference type="Proteomes" id="UP000504629">
    <property type="component" value="Unplaced"/>
</dbReference>
<proteinExistence type="inferred from homology"/>
<evidence type="ECO:0000256" key="2">
    <source>
        <dbReference type="ARBA" id="ARBA00009037"/>
    </source>
</evidence>
<dbReference type="InterPro" id="IPR008388">
    <property type="entry name" value="Ac45_acc_su"/>
</dbReference>
<comment type="similarity">
    <text evidence="2">Belongs to the vacuolar ATPase subunit S1 family.</text>
</comment>
<dbReference type="GeneID" id="114247066"/>
<dbReference type="PANTHER" id="PTHR12471:SF7">
    <property type="entry name" value="V-TYPE PROTON ATPASE SUBUNIT S1"/>
    <property type="match status" value="1"/>
</dbReference>
<evidence type="ECO:0000313" key="11">
    <source>
        <dbReference type="RefSeq" id="XP_028035694.1"/>
    </source>
</evidence>
<evidence type="ECO:0000313" key="10">
    <source>
        <dbReference type="Proteomes" id="UP000504629"/>
    </source>
</evidence>
<feature type="signal peptide" evidence="7">
    <location>
        <begin position="1"/>
        <end position="18"/>
    </location>
</feature>
<feature type="transmembrane region" description="Helical" evidence="6">
    <location>
        <begin position="358"/>
        <end position="377"/>
    </location>
</feature>
<keyword evidence="3 6" id="KW-0812">Transmembrane</keyword>
<name>A0A6J2K5Y8_BOMMA</name>
<dbReference type="CTD" id="35944"/>
<evidence type="ECO:0000256" key="4">
    <source>
        <dbReference type="ARBA" id="ARBA00022989"/>
    </source>
</evidence>
<feature type="domain" description="V-type proton ATPase subunit S1 luminal" evidence="8">
    <location>
        <begin position="246"/>
        <end position="334"/>
    </location>
</feature>
<feature type="chain" id="PRO_5026856108" evidence="7">
    <location>
        <begin position="19"/>
        <end position="402"/>
    </location>
</feature>
<dbReference type="GO" id="GO:0030641">
    <property type="term" value="P:regulation of cellular pH"/>
    <property type="evidence" value="ECO:0007669"/>
    <property type="project" value="TreeGrafter"/>
</dbReference>
<dbReference type="AlphaFoldDB" id="A0A6J2K5Y8"/>
<evidence type="ECO:0000259" key="9">
    <source>
        <dbReference type="Pfam" id="PF20520"/>
    </source>
</evidence>
<feature type="domain" description="V-type proton ATPase subunit S1/VOA1 transmembrane" evidence="9">
    <location>
        <begin position="352"/>
        <end position="390"/>
    </location>
</feature>
<comment type="subcellular location">
    <subcellularLocation>
        <location evidence="1">Membrane</location>
        <topology evidence="1">Single-pass membrane protein</topology>
    </subcellularLocation>
</comment>
<evidence type="ECO:0000256" key="6">
    <source>
        <dbReference type="SAM" id="Phobius"/>
    </source>
</evidence>
<keyword evidence="4 6" id="KW-1133">Transmembrane helix</keyword>
<evidence type="ECO:0000256" key="1">
    <source>
        <dbReference type="ARBA" id="ARBA00004167"/>
    </source>
</evidence>
<evidence type="ECO:0000256" key="3">
    <source>
        <dbReference type="ARBA" id="ARBA00022692"/>
    </source>
</evidence>
<dbReference type="PANTHER" id="PTHR12471">
    <property type="entry name" value="VACUOLAR ATP SYNTHASE SUBUNIT S1"/>
    <property type="match status" value="1"/>
</dbReference>
<keyword evidence="5 6" id="KW-0472">Membrane</keyword>
<evidence type="ECO:0000256" key="7">
    <source>
        <dbReference type="SAM" id="SignalP"/>
    </source>
</evidence>
<dbReference type="RefSeq" id="XP_028035694.1">
    <property type="nucleotide sequence ID" value="XM_028179893.1"/>
</dbReference>
<dbReference type="InterPro" id="IPR046755">
    <property type="entry name" value="VAS1_LD"/>
</dbReference>
<dbReference type="Pfam" id="PF20520">
    <property type="entry name" value="Ac45-VOA1_TM"/>
    <property type="match status" value="1"/>
</dbReference>
<keyword evidence="10" id="KW-1185">Reference proteome</keyword>
<dbReference type="GO" id="GO:0033176">
    <property type="term" value="C:proton-transporting V-type ATPase complex"/>
    <property type="evidence" value="ECO:0007669"/>
    <property type="project" value="TreeGrafter"/>
</dbReference>
<protein>
    <submittedName>
        <fullName evidence="11">V-type proton ATPase subunit S1</fullName>
    </submittedName>
</protein>
<dbReference type="GO" id="GO:0001671">
    <property type="term" value="F:ATPase activator activity"/>
    <property type="evidence" value="ECO:0007669"/>
    <property type="project" value="TreeGrafter"/>
</dbReference>
<evidence type="ECO:0000256" key="5">
    <source>
        <dbReference type="ARBA" id="ARBA00023136"/>
    </source>
</evidence>
<dbReference type="InterPro" id="IPR046756">
    <property type="entry name" value="VAS1/VOA1_TM"/>
</dbReference>
<organism evidence="10 11">
    <name type="scientific">Bombyx mandarina</name>
    <name type="common">Wild silk moth</name>
    <name type="synonym">Wild silkworm</name>
    <dbReference type="NCBI Taxonomy" id="7092"/>
    <lineage>
        <taxon>Eukaryota</taxon>
        <taxon>Metazoa</taxon>
        <taxon>Ecdysozoa</taxon>
        <taxon>Arthropoda</taxon>
        <taxon>Hexapoda</taxon>
        <taxon>Insecta</taxon>
        <taxon>Pterygota</taxon>
        <taxon>Neoptera</taxon>
        <taxon>Endopterygota</taxon>
        <taxon>Lepidoptera</taxon>
        <taxon>Glossata</taxon>
        <taxon>Ditrysia</taxon>
        <taxon>Bombycoidea</taxon>
        <taxon>Bombycidae</taxon>
        <taxon>Bombycinae</taxon>
        <taxon>Bombyx</taxon>
    </lineage>
</organism>
<evidence type="ECO:0000259" key="8">
    <source>
        <dbReference type="Pfam" id="PF05827"/>
    </source>
</evidence>